<feature type="signal peptide" evidence="1">
    <location>
        <begin position="1"/>
        <end position="20"/>
    </location>
</feature>
<protein>
    <submittedName>
        <fullName evidence="2">Uncharacterized protein</fullName>
    </submittedName>
</protein>
<gene>
    <name evidence="2" type="ORF">NCTC11370_02259</name>
</gene>
<reference evidence="2 3" key="1">
    <citation type="submission" date="2018-06" db="EMBL/GenBank/DDBJ databases">
        <authorList>
            <consortium name="Pathogen Informatics"/>
            <person name="Doyle S."/>
        </authorList>
    </citation>
    <scope>NUCLEOTIDE SEQUENCE [LARGE SCALE GENOMIC DNA]</scope>
    <source>
        <strain evidence="2 3">NCTC11370</strain>
    </source>
</reference>
<feature type="chain" id="PRO_5016986443" evidence="1">
    <location>
        <begin position="21"/>
        <end position="222"/>
    </location>
</feature>
<dbReference type="OrthoDB" id="5645264at2"/>
<evidence type="ECO:0000256" key="1">
    <source>
        <dbReference type="SAM" id="SignalP"/>
    </source>
</evidence>
<evidence type="ECO:0000313" key="3">
    <source>
        <dbReference type="Proteomes" id="UP000254554"/>
    </source>
</evidence>
<organism evidence="2 3">
    <name type="scientific">Fluoribacter dumoffii</name>
    <dbReference type="NCBI Taxonomy" id="463"/>
    <lineage>
        <taxon>Bacteria</taxon>
        <taxon>Pseudomonadati</taxon>
        <taxon>Pseudomonadota</taxon>
        <taxon>Gammaproteobacteria</taxon>
        <taxon>Legionellales</taxon>
        <taxon>Legionellaceae</taxon>
        <taxon>Fluoribacter</taxon>
    </lineage>
</organism>
<sequence length="222" mass="25374">MRKLLGSFLFILFTTYAALANSYGVHEDHPYDFVMTKDIYKFSEIYQIKSPQRETYPGSIKKSAFRIRTNYDLSNKDGWQATGITRIISLGSLYPWAKEIDIYDTRGVQIGFIDGNLATLESAKFTIYDYDESGKATEIGFAYANPTFDRFVILASANNPHPIAELNRNFGDKTWSVSVHYPEKIDDRIIRIFAGFVIDYEDKFLASPDESDDDEFIDSPSN</sequence>
<dbReference type="Proteomes" id="UP000254554">
    <property type="component" value="Unassembled WGS sequence"/>
</dbReference>
<accession>A0A377GBR5</accession>
<keyword evidence="1" id="KW-0732">Signal</keyword>
<evidence type="ECO:0000313" key="2">
    <source>
        <dbReference type="EMBL" id="STO22174.1"/>
    </source>
</evidence>
<dbReference type="AlphaFoldDB" id="A0A377GBR5"/>
<name>A0A377GBR5_9GAMM</name>
<dbReference type="GeneID" id="93293029"/>
<dbReference type="STRING" id="1094715.GCA_000236165_02103"/>
<proteinExistence type="predicted"/>
<dbReference type="EMBL" id="UGGT01000001">
    <property type="protein sequence ID" value="STO22174.1"/>
    <property type="molecule type" value="Genomic_DNA"/>
</dbReference>
<dbReference type="RefSeq" id="WP_010654284.1">
    <property type="nucleotide sequence ID" value="NZ_JAPHOO010000001.1"/>
</dbReference>
<keyword evidence="3" id="KW-1185">Reference proteome</keyword>